<dbReference type="PANTHER" id="PTHR46174:SF1">
    <property type="entry name" value="CXXC-TYPE ZINC FINGER PROTEIN 1"/>
    <property type="match status" value="1"/>
</dbReference>
<evidence type="ECO:0000313" key="11">
    <source>
        <dbReference type="EMBL" id="CAF4462061.1"/>
    </source>
</evidence>
<dbReference type="GO" id="GO:0008270">
    <property type="term" value="F:zinc ion binding"/>
    <property type="evidence" value="ECO:0007669"/>
    <property type="project" value="UniProtKB-KW"/>
</dbReference>
<protein>
    <recommendedName>
        <fullName evidence="9">CXXC-type zinc finger protein 1</fullName>
    </recommendedName>
</protein>
<gene>
    <name evidence="11" type="ORF">TMI583_LOCUS46304</name>
</gene>
<evidence type="ECO:0000256" key="9">
    <source>
        <dbReference type="ARBA" id="ARBA00023828"/>
    </source>
</evidence>
<evidence type="ECO:0000256" key="6">
    <source>
        <dbReference type="ARBA" id="ARBA00023125"/>
    </source>
</evidence>
<keyword evidence="5" id="KW-0805">Transcription regulation</keyword>
<comment type="subcellular location">
    <subcellularLocation>
        <location evidence="1">Nucleus</location>
    </subcellularLocation>
</comment>
<evidence type="ECO:0000256" key="8">
    <source>
        <dbReference type="ARBA" id="ARBA00023242"/>
    </source>
</evidence>
<dbReference type="Proteomes" id="UP000682733">
    <property type="component" value="Unassembled WGS sequence"/>
</dbReference>
<dbReference type="EMBL" id="CAJOBA010085644">
    <property type="protein sequence ID" value="CAF4462061.1"/>
    <property type="molecule type" value="Genomic_DNA"/>
</dbReference>
<keyword evidence="2" id="KW-0479">Metal-binding</keyword>
<dbReference type="Pfam" id="PF12269">
    <property type="entry name" value="CpG_bind_C"/>
    <property type="match status" value="1"/>
</dbReference>
<keyword evidence="6" id="KW-0238">DNA-binding</keyword>
<keyword evidence="8" id="KW-0539">Nucleus</keyword>
<organism evidence="11 12">
    <name type="scientific">Didymodactylos carnosus</name>
    <dbReference type="NCBI Taxonomy" id="1234261"/>
    <lineage>
        <taxon>Eukaryota</taxon>
        <taxon>Metazoa</taxon>
        <taxon>Spiralia</taxon>
        <taxon>Gnathifera</taxon>
        <taxon>Rotifera</taxon>
        <taxon>Eurotatoria</taxon>
        <taxon>Bdelloidea</taxon>
        <taxon>Philodinida</taxon>
        <taxon>Philodinidae</taxon>
        <taxon>Didymodactylos</taxon>
    </lineage>
</organism>
<dbReference type="GO" id="GO:0003677">
    <property type="term" value="F:DNA binding"/>
    <property type="evidence" value="ECO:0007669"/>
    <property type="project" value="UniProtKB-KW"/>
</dbReference>
<feature type="domain" description="CpG binding protein C-terminal" evidence="10">
    <location>
        <begin position="46"/>
        <end position="115"/>
    </location>
</feature>
<evidence type="ECO:0000256" key="5">
    <source>
        <dbReference type="ARBA" id="ARBA00023015"/>
    </source>
</evidence>
<evidence type="ECO:0000313" key="12">
    <source>
        <dbReference type="Proteomes" id="UP000682733"/>
    </source>
</evidence>
<keyword evidence="7" id="KW-0804">Transcription</keyword>
<evidence type="ECO:0000256" key="2">
    <source>
        <dbReference type="ARBA" id="ARBA00022723"/>
    </source>
</evidence>
<feature type="non-terminal residue" evidence="11">
    <location>
        <position position="1"/>
    </location>
</feature>
<sequence>NKSDCRRSNARRRSEEHPRQCFGPACVQEARTNSKYCSDECGLELARNRLLQFLPMRMMCWQAIPSTADKINLNALDDIKIQIDEIKSRLVVLDEDQRKLDDIVERGKKLKAMKDAN</sequence>
<dbReference type="InterPro" id="IPR022056">
    <property type="entry name" value="CpG-bd_C"/>
</dbReference>
<keyword evidence="4" id="KW-0862">Zinc</keyword>
<proteinExistence type="predicted"/>
<dbReference type="PANTHER" id="PTHR46174">
    <property type="entry name" value="CXXC-TYPE ZINC FINGER PROTEIN 1"/>
    <property type="match status" value="1"/>
</dbReference>
<keyword evidence="3" id="KW-0863">Zinc-finger</keyword>
<dbReference type="InterPro" id="IPR037869">
    <property type="entry name" value="Spp1/CFP1"/>
</dbReference>
<name>A0A8S2WVR1_9BILA</name>
<dbReference type="GO" id="GO:0048188">
    <property type="term" value="C:Set1C/COMPASS complex"/>
    <property type="evidence" value="ECO:0007669"/>
    <property type="project" value="InterPro"/>
</dbReference>
<accession>A0A8S2WVR1</accession>
<evidence type="ECO:0000256" key="4">
    <source>
        <dbReference type="ARBA" id="ARBA00022833"/>
    </source>
</evidence>
<dbReference type="GO" id="GO:0045893">
    <property type="term" value="P:positive regulation of DNA-templated transcription"/>
    <property type="evidence" value="ECO:0007669"/>
    <property type="project" value="TreeGrafter"/>
</dbReference>
<evidence type="ECO:0000256" key="1">
    <source>
        <dbReference type="ARBA" id="ARBA00004123"/>
    </source>
</evidence>
<evidence type="ECO:0000259" key="10">
    <source>
        <dbReference type="Pfam" id="PF12269"/>
    </source>
</evidence>
<dbReference type="AlphaFoldDB" id="A0A8S2WVR1"/>
<feature type="non-terminal residue" evidence="11">
    <location>
        <position position="117"/>
    </location>
</feature>
<evidence type="ECO:0000256" key="7">
    <source>
        <dbReference type="ARBA" id="ARBA00023163"/>
    </source>
</evidence>
<reference evidence="11" key="1">
    <citation type="submission" date="2021-02" db="EMBL/GenBank/DDBJ databases">
        <authorList>
            <person name="Nowell W R."/>
        </authorList>
    </citation>
    <scope>NUCLEOTIDE SEQUENCE</scope>
</reference>
<comment type="caution">
    <text evidence="11">The sequence shown here is derived from an EMBL/GenBank/DDBJ whole genome shotgun (WGS) entry which is preliminary data.</text>
</comment>
<evidence type="ECO:0000256" key="3">
    <source>
        <dbReference type="ARBA" id="ARBA00022771"/>
    </source>
</evidence>